<sequence length="847" mass="95555">MKSKYLKYLFLLSVVVYSCNSVKQMVVVPPDSRNIRGVPFQNITLEASLKPFKKNDKEDIRKVAAEMFMQWSSLLRHADTISIMLWTSDGSEILDYTGDLNQRLEWAKYIGNPNTEHEVGSGPKSLSLHERAYLYMDNPPDYTYGDLKFIIQALKEAGTALTGKPVKVGATFDPGPEFAKSDFKYKKHPEILEGSAMGHKSFVFSYATLNAGKDKYAGFPKGIPANTSFGTFFGRQSQHFLKDLGYDYIWFSNGFGFGMEPWASTGVIFTGTGFNKDRLGETKEKIIKFWSLFRKECPDFRIETRGTNLSTGIDLAKDGVDLRAIYKGGFNILPPPNSPWAALDGDFGLEMIGYMSRMAELPDDRYIFRYYTHDPWWLNSPWLDRYGSEPHDIYLPMSVARINSKGKVALPTHLNFLTIDDSFGNMPTQVPDEVIPHILKARYNSPTAPGPLVWVYPFDEYHNWASGQQGRLNEVYYGDWFIRQAINNGLPLNTVVSTTSLQSALQNNPKLFSQSVLIGIVPDAGSEYESALMRFVKAGGQFIIYGPADNASKEFLEFLNLQNAEALEGDFQISGNYIPDELERKYPDKIRHKALFSGGGLSTKVKDPKDANTKVLMRMVQSENTRDAVWVRSLPEWQGGKVVYVRGTNSSHFEGGRLLQPDDPDKYFTGPLYLRYVLKEFGIEYTIGKQSPDIKNPVLGIARSNNGYFFSGYVPNTSVKHNFKFPQGAPVLIGYDTKLNKGKATYSFPTAWHREGRVFVEQADGIVSCKEMHSGELGISRRLQISGLKNATVRVFPNDNTTESSIHFYLNTTYPWKDGKLPFSKGEEQFGNNYMVKDVTGELVVSW</sequence>
<gene>
    <name evidence="1" type="ORF">F1649_05995</name>
</gene>
<comment type="caution">
    <text evidence="1">The sequence shown here is derived from an EMBL/GenBank/DDBJ whole genome shotgun (WGS) entry which is preliminary data.</text>
</comment>
<keyword evidence="2" id="KW-1185">Reference proteome</keyword>
<dbReference type="PROSITE" id="PS51257">
    <property type="entry name" value="PROKAR_LIPOPROTEIN"/>
    <property type="match status" value="1"/>
</dbReference>
<organism evidence="1 2">
    <name type="scientific">Arcticibacter tournemirensis</name>
    <dbReference type="NCBI Taxonomy" id="699437"/>
    <lineage>
        <taxon>Bacteria</taxon>
        <taxon>Pseudomonadati</taxon>
        <taxon>Bacteroidota</taxon>
        <taxon>Sphingobacteriia</taxon>
        <taxon>Sphingobacteriales</taxon>
        <taxon>Sphingobacteriaceae</taxon>
        <taxon>Arcticibacter</taxon>
    </lineage>
</organism>
<evidence type="ECO:0000313" key="2">
    <source>
        <dbReference type="Proteomes" id="UP000322918"/>
    </source>
</evidence>
<dbReference type="EMBL" id="VWNE01000007">
    <property type="protein sequence ID" value="KAA8484722.1"/>
    <property type="molecule type" value="Genomic_DNA"/>
</dbReference>
<dbReference type="Proteomes" id="UP000322918">
    <property type="component" value="Unassembled WGS sequence"/>
</dbReference>
<dbReference type="AlphaFoldDB" id="A0A5M9HCR7"/>
<reference evidence="1 2" key="1">
    <citation type="submission" date="2019-09" db="EMBL/GenBank/DDBJ databases">
        <title>Pararcticibacter amylolyticus gen. nov., sp. nov., isolated from a rottenly hemp rope, and reclassification of Pedobacter tournemirensis as Pararcticibacter tournemirensis comb. nov.</title>
        <authorList>
            <person name="Cai Y."/>
        </authorList>
    </citation>
    <scope>NUCLEOTIDE SEQUENCE [LARGE SCALE GENOMIC DNA]</scope>
    <source>
        <strain evidence="1 2">TF5-37.2-LB10</strain>
    </source>
</reference>
<name>A0A5M9HCR7_9SPHI</name>
<protein>
    <recommendedName>
        <fullName evidence="3">Beta-galactosidase trimerisation domain-containing protein</fullName>
    </recommendedName>
</protein>
<dbReference type="RefSeq" id="WP_141816835.1">
    <property type="nucleotide sequence ID" value="NZ_VFPL01000002.1"/>
</dbReference>
<evidence type="ECO:0008006" key="3">
    <source>
        <dbReference type="Google" id="ProtNLM"/>
    </source>
</evidence>
<evidence type="ECO:0000313" key="1">
    <source>
        <dbReference type="EMBL" id="KAA8484722.1"/>
    </source>
</evidence>
<proteinExistence type="predicted"/>
<dbReference type="OrthoDB" id="2482871at2"/>
<accession>A0A5M9HCR7</accession>